<dbReference type="EMBL" id="JBJUIK010000013">
    <property type="protein sequence ID" value="KAL3506800.1"/>
    <property type="molecule type" value="Genomic_DNA"/>
</dbReference>
<feature type="non-terminal residue" evidence="2">
    <location>
        <position position="77"/>
    </location>
</feature>
<feature type="region of interest" description="Disordered" evidence="1">
    <location>
        <begin position="38"/>
        <end position="67"/>
    </location>
</feature>
<sequence length="77" mass="8791">MSEKRELLTEYYTPHSPTVQKRKFSNAKSKRFQVENPTKTLPNLCPFSEKPEVPPPSSFLSAENATPPIRVRLTEST</sequence>
<dbReference type="AlphaFoldDB" id="A0ABD2YLL1"/>
<evidence type="ECO:0000313" key="2">
    <source>
        <dbReference type="EMBL" id="KAL3506800.1"/>
    </source>
</evidence>
<organism evidence="2 3">
    <name type="scientific">Cinchona calisaya</name>
    <dbReference type="NCBI Taxonomy" id="153742"/>
    <lineage>
        <taxon>Eukaryota</taxon>
        <taxon>Viridiplantae</taxon>
        <taxon>Streptophyta</taxon>
        <taxon>Embryophyta</taxon>
        <taxon>Tracheophyta</taxon>
        <taxon>Spermatophyta</taxon>
        <taxon>Magnoliopsida</taxon>
        <taxon>eudicotyledons</taxon>
        <taxon>Gunneridae</taxon>
        <taxon>Pentapetalae</taxon>
        <taxon>asterids</taxon>
        <taxon>lamiids</taxon>
        <taxon>Gentianales</taxon>
        <taxon>Rubiaceae</taxon>
        <taxon>Cinchonoideae</taxon>
        <taxon>Cinchoneae</taxon>
        <taxon>Cinchona</taxon>
    </lineage>
</organism>
<evidence type="ECO:0000313" key="3">
    <source>
        <dbReference type="Proteomes" id="UP001630127"/>
    </source>
</evidence>
<evidence type="ECO:0000256" key="1">
    <source>
        <dbReference type="SAM" id="MobiDB-lite"/>
    </source>
</evidence>
<proteinExistence type="predicted"/>
<protein>
    <submittedName>
        <fullName evidence="2">Uncharacterized protein</fullName>
    </submittedName>
</protein>
<reference evidence="2 3" key="1">
    <citation type="submission" date="2024-11" db="EMBL/GenBank/DDBJ databases">
        <title>A near-complete genome assembly of Cinchona calisaya.</title>
        <authorList>
            <person name="Lian D.C."/>
            <person name="Zhao X.W."/>
            <person name="Wei L."/>
        </authorList>
    </citation>
    <scope>NUCLEOTIDE SEQUENCE [LARGE SCALE GENOMIC DNA]</scope>
    <source>
        <tissue evidence="2">Nenye</tissue>
    </source>
</reference>
<dbReference type="Proteomes" id="UP001630127">
    <property type="component" value="Unassembled WGS sequence"/>
</dbReference>
<accession>A0ABD2YLL1</accession>
<gene>
    <name evidence="2" type="ORF">ACH5RR_032182</name>
</gene>
<keyword evidence="3" id="KW-1185">Reference proteome</keyword>
<name>A0ABD2YLL1_9GENT</name>
<comment type="caution">
    <text evidence="2">The sequence shown here is derived from an EMBL/GenBank/DDBJ whole genome shotgun (WGS) entry which is preliminary data.</text>
</comment>